<keyword evidence="1" id="KW-0175">Coiled coil</keyword>
<evidence type="ECO:0000256" key="2">
    <source>
        <dbReference type="SAM" id="Phobius"/>
    </source>
</evidence>
<feature type="transmembrane region" description="Helical" evidence="2">
    <location>
        <begin position="66"/>
        <end position="88"/>
    </location>
</feature>
<dbReference type="Pfam" id="PF06210">
    <property type="entry name" value="DUF1003"/>
    <property type="match status" value="1"/>
</dbReference>
<keyword evidence="2" id="KW-0472">Membrane</keyword>
<sequence length="183" mass="21069">MKSSAEIAQVNPGDSMAQEIFRNEWARLSPSERKVVEKVLKRLGTPRDLNREFDDNRSFGERTADAIADFGGSWTFILLFIALLAFWALLNTEILGPRHDAFDPYPYVFLNLILSMLAAVQAPIIMMSQKRQALRDRLDAEVDHEVNVRAELAIRQLDERLLLIEQELKTANEMLRRDRLAEE</sequence>
<evidence type="ECO:0000313" key="4">
    <source>
        <dbReference type="Proteomes" id="UP000295129"/>
    </source>
</evidence>
<dbReference type="PANTHER" id="PTHR41386">
    <property type="entry name" value="INTEGRAL MEMBRANE PROTEIN-RELATED"/>
    <property type="match status" value="1"/>
</dbReference>
<gene>
    <name evidence="3" type="ORF">C7389_12638</name>
</gene>
<name>A0A4R6DP27_9RHOO</name>
<dbReference type="PANTHER" id="PTHR41386:SF1">
    <property type="entry name" value="MEMBRANE PROTEIN"/>
    <property type="match status" value="1"/>
</dbReference>
<dbReference type="RefSeq" id="WP_211168604.1">
    <property type="nucleotide sequence ID" value="NZ_SNVV01000026.1"/>
</dbReference>
<keyword evidence="4" id="KW-1185">Reference proteome</keyword>
<dbReference type="AlphaFoldDB" id="A0A4R6DP27"/>
<keyword evidence="2" id="KW-0812">Transmembrane</keyword>
<protein>
    <submittedName>
        <fullName evidence="3">Putative membrane protein</fullName>
    </submittedName>
</protein>
<feature type="coiled-coil region" evidence="1">
    <location>
        <begin position="147"/>
        <end position="174"/>
    </location>
</feature>
<comment type="caution">
    <text evidence="3">The sequence shown here is derived from an EMBL/GenBank/DDBJ whole genome shotgun (WGS) entry which is preliminary data.</text>
</comment>
<keyword evidence="2" id="KW-1133">Transmembrane helix</keyword>
<dbReference type="EMBL" id="SNVV01000026">
    <property type="protein sequence ID" value="TDN46731.1"/>
    <property type="molecule type" value="Genomic_DNA"/>
</dbReference>
<accession>A0A4R6DP27</accession>
<organism evidence="3 4">
    <name type="scientific">Azoarcus indigens</name>
    <dbReference type="NCBI Taxonomy" id="29545"/>
    <lineage>
        <taxon>Bacteria</taxon>
        <taxon>Pseudomonadati</taxon>
        <taxon>Pseudomonadota</taxon>
        <taxon>Betaproteobacteria</taxon>
        <taxon>Rhodocyclales</taxon>
        <taxon>Zoogloeaceae</taxon>
        <taxon>Azoarcus</taxon>
    </lineage>
</organism>
<feature type="transmembrane region" description="Helical" evidence="2">
    <location>
        <begin position="108"/>
        <end position="127"/>
    </location>
</feature>
<evidence type="ECO:0000313" key="3">
    <source>
        <dbReference type="EMBL" id="TDN46731.1"/>
    </source>
</evidence>
<dbReference type="Proteomes" id="UP000295129">
    <property type="component" value="Unassembled WGS sequence"/>
</dbReference>
<evidence type="ECO:0000256" key="1">
    <source>
        <dbReference type="SAM" id="Coils"/>
    </source>
</evidence>
<reference evidence="3 4" key="1">
    <citation type="submission" date="2019-03" db="EMBL/GenBank/DDBJ databases">
        <title>Genomic Encyclopedia of Type Strains, Phase IV (KMG-IV): sequencing the most valuable type-strain genomes for metagenomic binning, comparative biology and taxonomic classification.</title>
        <authorList>
            <person name="Goeker M."/>
        </authorList>
    </citation>
    <scope>NUCLEOTIDE SEQUENCE [LARGE SCALE GENOMIC DNA]</scope>
    <source>
        <strain evidence="3 4">DSM 12121</strain>
    </source>
</reference>
<proteinExistence type="predicted"/>
<dbReference type="InterPro" id="IPR010406">
    <property type="entry name" value="DUF1003"/>
</dbReference>